<gene>
    <name evidence="1" type="ORF">LCGC14_3149790</name>
</gene>
<organism evidence="1">
    <name type="scientific">marine sediment metagenome</name>
    <dbReference type="NCBI Taxonomy" id="412755"/>
    <lineage>
        <taxon>unclassified sequences</taxon>
        <taxon>metagenomes</taxon>
        <taxon>ecological metagenomes</taxon>
    </lineage>
</organism>
<accession>A0A0F8WIG0</accession>
<comment type="caution">
    <text evidence="1">The sequence shown here is derived from an EMBL/GenBank/DDBJ whole genome shotgun (WGS) entry which is preliminary data.</text>
</comment>
<reference evidence="1" key="1">
    <citation type="journal article" date="2015" name="Nature">
        <title>Complex archaea that bridge the gap between prokaryotes and eukaryotes.</title>
        <authorList>
            <person name="Spang A."/>
            <person name="Saw J.H."/>
            <person name="Jorgensen S.L."/>
            <person name="Zaremba-Niedzwiedzka K."/>
            <person name="Martijn J."/>
            <person name="Lind A.E."/>
            <person name="van Eijk R."/>
            <person name="Schleper C."/>
            <person name="Guy L."/>
            <person name="Ettema T.J."/>
        </authorList>
    </citation>
    <scope>NUCLEOTIDE SEQUENCE</scope>
</reference>
<dbReference type="EMBL" id="LAZR01069301">
    <property type="protein sequence ID" value="KKK47975.1"/>
    <property type="molecule type" value="Genomic_DNA"/>
</dbReference>
<proteinExistence type="predicted"/>
<protein>
    <submittedName>
        <fullName evidence="1">Uncharacterized protein</fullName>
    </submittedName>
</protein>
<sequence>MIGRLNTNLEEINNIKKNTGLGFIDKDKNRISILIPIVNYPTKKGKGIIYCSDTWKFEGIKLKKVK</sequence>
<name>A0A0F8WIG0_9ZZZZ</name>
<evidence type="ECO:0000313" key="1">
    <source>
        <dbReference type="EMBL" id="KKK47975.1"/>
    </source>
</evidence>
<dbReference type="AlphaFoldDB" id="A0A0F8WIG0"/>